<evidence type="ECO:0000313" key="4">
    <source>
        <dbReference type="Proteomes" id="UP000574369"/>
    </source>
</evidence>
<feature type="compositionally biased region" description="Low complexity" evidence="1">
    <location>
        <begin position="236"/>
        <end position="247"/>
    </location>
</feature>
<evidence type="ECO:0000313" key="3">
    <source>
        <dbReference type="EMBL" id="MBB3195759.1"/>
    </source>
</evidence>
<keyword evidence="2" id="KW-0472">Membrane</keyword>
<protein>
    <submittedName>
        <fullName evidence="3">Membrane-anchored protein</fullName>
    </submittedName>
</protein>
<sequence length="468" mass="50743">MRLLPADLPERAALAMEIHARPPEPLLAPGRASYIAVLVDADERERELAHLGRLCRQHAQLGPGADAVHWSGTLGTLRLKWERHGEFSSYTLLMPSAGPVPFAETAAGELPSGWLAGVPGLTVYAGHAELLSPAEGQELGDLLRQSFGDRTVVGSALGDGAGLVYSDFLIHADGFGRLLMIDQGFTPLVAGRMLQRLFEIEAYRMMALLAFPLARRLSPRLLAIERSLASLADSIAAGPTGPTGPAGQAEQGRHARLASSATPVTPVNQPGRARESAKDEQLLQELTRLAAEIESGLAASQFRFAACRAYAELVRTRIDELRERRLTGLQTIDEFMSRRFTPAVATCATVSRRMHDLSERVAQASHLLSTRVDIVREQQNLALLASMDRRAKLQLRLQQTVEGLSIAAIVYYMAGVVGYVAKGGRSLGLKLDVDLFVGLSVPLLALLAFNAVRRARRHASEQDLKEGH</sequence>
<dbReference type="InterPro" id="IPR021830">
    <property type="entry name" value="DUF3422"/>
</dbReference>
<keyword evidence="2" id="KW-0812">Transmembrane</keyword>
<evidence type="ECO:0000256" key="2">
    <source>
        <dbReference type="SAM" id="Phobius"/>
    </source>
</evidence>
<dbReference type="EMBL" id="JACHXO010000005">
    <property type="protein sequence ID" value="MBB3195759.1"/>
    <property type="molecule type" value="Genomic_DNA"/>
</dbReference>
<evidence type="ECO:0000256" key="1">
    <source>
        <dbReference type="SAM" id="MobiDB-lite"/>
    </source>
</evidence>
<feature type="region of interest" description="Disordered" evidence="1">
    <location>
        <begin position="235"/>
        <end position="279"/>
    </location>
</feature>
<reference evidence="3 4" key="1">
    <citation type="submission" date="2020-08" db="EMBL/GenBank/DDBJ databases">
        <title>Genomic Encyclopedia of Type Strains, Phase III (KMG-III): the genomes of soil and plant-associated and newly described type strains.</title>
        <authorList>
            <person name="Whitman W."/>
        </authorList>
    </citation>
    <scope>NUCLEOTIDE SEQUENCE [LARGE SCALE GENOMIC DNA]</scope>
    <source>
        <strain evidence="3 4">CECT 7247</strain>
    </source>
</reference>
<feature type="transmembrane region" description="Helical" evidence="2">
    <location>
        <begin position="433"/>
        <end position="452"/>
    </location>
</feature>
<dbReference type="Pfam" id="PF11902">
    <property type="entry name" value="DUF3422"/>
    <property type="match status" value="2"/>
</dbReference>
<feature type="compositionally biased region" description="Polar residues" evidence="1">
    <location>
        <begin position="259"/>
        <end position="268"/>
    </location>
</feature>
<comment type="caution">
    <text evidence="3">The sequence shown here is derived from an EMBL/GenBank/DDBJ whole genome shotgun (WGS) entry which is preliminary data.</text>
</comment>
<feature type="transmembrane region" description="Helical" evidence="2">
    <location>
        <begin position="400"/>
        <end position="421"/>
    </location>
</feature>
<organism evidence="3 4">
    <name type="scientific">Roseateles terrae</name>
    <dbReference type="NCBI Taxonomy" id="431060"/>
    <lineage>
        <taxon>Bacteria</taxon>
        <taxon>Pseudomonadati</taxon>
        <taxon>Pseudomonadota</taxon>
        <taxon>Betaproteobacteria</taxon>
        <taxon>Burkholderiales</taxon>
        <taxon>Sphaerotilaceae</taxon>
        <taxon>Roseateles</taxon>
    </lineage>
</organism>
<proteinExistence type="predicted"/>
<accession>A0ABR6GUK6</accession>
<gene>
    <name evidence="3" type="ORF">FHS28_003165</name>
</gene>
<keyword evidence="4" id="KW-1185">Reference proteome</keyword>
<dbReference type="Proteomes" id="UP000574369">
    <property type="component" value="Unassembled WGS sequence"/>
</dbReference>
<name>A0ABR6GUK6_9BURK</name>
<keyword evidence="2" id="KW-1133">Transmembrane helix</keyword>
<dbReference type="RefSeq" id="WP_088452123.1">
    <property type="nucleotide sequence ID" value="NZ_JACHXO010000005.1"/>
</dbReference>